<dbReference type="KEGG" id="sta:STHERM_c21410"/>
<dbReference type="AlphaFoldDB" id="E0RR93"/>
<reference key="1">
    <citation type="submission" date="2009-08" db="EMBL/GenBank/DDBJ databases">
        <title>The genome sequence of Spirochaeta thermophila DSM6192.</title>
        <authorList>
            <person name="Angelov A."/>
            <person name="Mientus M."/>
            <person name="Wittenberg S."/>
            <person name="Lehmann R."/>
            <person name="Liesegang H."/>
            <person name="Daniel R."/>
            <person name="Liebl W."/>
        </authorList>
    </citation>
    <scope>NUCLEOTIDE SEQUENCE</scope>
    <source>
        <strain>DSM 6192</strain>
    </source>
</reference>
<dbReference type="PaxDb" id="665571-STHERM_c21410"/>
<accession>E0RR93</accession>
<dbReference type="Proteomes" id="UP000001296">
    <property type="component" value="Chromosome"/>
</dbReference>
<evidence type="ECO:0000313" key="2">
    <source>
        <dbReference type="EMBL" id="ADN03070.1"/>
    </source>
</evidence>
<dbReference type="HOGENOM" id="CLU_523638_0_0_12"/>
<sequence length="520" mass="60207">MAADTNVPLPDSQQPPGFDELFGQGGGPAPGKRGFTIPKELVEAPKPFFKDPQYYQKVLSGEGEGAKRLHQSLAAFLNTEDPQERSIYRNRIITASWEVASSIAPKITRRDLPLPKRLFLRFGILLPTLLSEEQREMFSRVILDNTTGEPVHYVDEWLYKIGIGEIAPSAQDETLTAKKRQTERKKNILGELQGKLEAQKMVIMNKSFELEAQEQALQEQLRVMCAHGRDPSNQNALFPFTEAQKGAYTEALNTLRRISQLDKELAREYAELKRITAHMEKARDAGMEEEEVDADVIRQEMSAVRQMAKLCVGRQGNHFPLAMRHYIRPRIEEVGIRERVLQILAEIEYLDPGAFERTYRQQVHRIVPHVILIPSYGERGICWEPFEKYNRGTSRGRIAIPMYPKDLRTAVIAAVGDLRWQVAKEKAQHYWMEEGLTGWYYQYFTDHKMKGDVKEQFIEDYILWITKESEGTQKLAREVRDIFWRYMPFPQEIKDKLKTRGFVYAELYKKDINRSLSDGY</sequence>
<name>E0RR93_WINT6</name>
<reference evidence="2 3" key="2">
    <citation type="journal article" date="2010" name="J. Bacteriol.">
        <title>Genome sequence of the polysaccharide-degrading, thermophilic anaerobe Spirochaeta thermophila DSM 6192.</title>
        <authorList>
            <person name="Angelov A."/>
            <person name="Liebl S."/>
            <person name="Ballschmiter M."/>
            <person name="Bomeke M."/>
            <person name="Lehmann R."/>
            <person name="Liesegang H."/>
            <person name="Daniel R."/>
            <person name="Liebl W."/>
        </authorList>
    </citation>
    <scope>NUCLEOTIDE SEQUENCE [LARGE SCALE GENOMIC DNA]</scope>
    <source>
        <strain evidence="3">ATCC 49972 / DSM 6192 / RI 19.B1</strain>
    </source>
</reference>
<dbReference type="EMBL" id="CP001698">
    <property type="protein sequence ID" value="ADN03070.1"/>
    <property type="molecule type" value="Genomic_DNA"/>
</dbReference>
<dbReference type="eggNOG" id="COG0664">
    <property type="taxonomic scope" value="Bacteria"/>
</dbReference>
<evidence type="ECO:0000256" key="1">
    <source>
        <dbReference type="SAM" id="MobiDB-lite"/>
    </source>
</evidence>
<feature type="region of interest" description="Disordered" evidence="1">
    <location>
        <begin position="1"/>
        <end position="33"/>
    </location>
</feature>
<protein>
    <submittedName>
        <fullName evidence="2">Uncharacterized protein</fullName>
    </submittedName>
</protein>
<proteinExistence type="predicted"/>
<dbReference type="RefSeq" id="WP_013314908.1">
    <property type="nucleotide sequence ID" value="NC_014484.1"/>
</dbReference>
<gene>
    <name evidence="2" type="ordered locus">STHERM_c21410</name>
</gene>
<organism evidence="2 3">
    <name type="scientific">Winmispira thermophila (strain ATCC 49972 / DSM 6192 / RI 19.B1)</name>
    <name type="common">Spirochaeta thermophila</name>
    <dbReference type="NCBI Taxonomy" id="665571"/>
    <lineage>
        <taxon>Bacteria</taxon>
        <taxon>Pseudomonadati</taxon>
        <taxon>Spirochaetota</taxon>
        <taxon>Spirochaetia</taxon>
        <taxon>Winmispirales</taxon>
        <taxon>Winmispiraceae</taxon>
        <taxon>Winmispira</taxon>
    </lineage>
</organism>
<evidence type="ECO:0000313" key="3">
    <source>
        <dbReference type="Proteomes" id="UP000001296"/>
    </source>
</evidence>